<evidence type="ECO:0000256" key="3">
    <source>
        <dbReference type="ARBA" id="ARBA00022737"/>
    </source>
</evidence>
<evidence type="ECO:0000256" key="1">
    <source>
        <dbReference type="ARBA" id="ARBA00022669"/>
    </source>
</evidence>
<proteinExistence type="predicted"/>
<feature type="compositionally biased region" description="Low complexity" evidence="6">
    <location>
        <begin position="141"/>
        <end position="180"/>
    </location>
</feature>
<name>A0A8B7PAJ2_HYAAZ</name>
<reference evidence="10" key="1">
    <citation type="submission" date="2025-08" db="UniProtKB">
        <authorList>
            <consortium name="RefSeq"/>
        </authorList>
    </citation>
    <scope>IDENTIFICATION</scope>
    <source>
        <tissue evidence="10">Whole organism</tissue>
    </source>
</reference>
<evidence type="ECO:0000259" key="8">
    <source>
        <dbReference type="PROSITE" id="PS50940"/>
    </source>
</evidence>
<feature type="compositionally biased region" description="Low complexity" evidence="6">
    <location>
        <begin position="190"/>
        <end position="201"/>
    </location>
</feature>
<keyword evidence="2 7" id="KW-0732">Signal</keyword>
<feature type="domain" description="Chitin-binding type-2" evidence="8">
    <location>
        <begin position="30"/>
        <end position="85"/>
    </location>
</feature>
<dbReference type="KEGG" id="hazt:108678340"/>
<feature type="compositionally biased region" description="Polar residues" evidence="6">
    <location>
        <begin position="205"/>
        <end position="217"/>
    </location>
</feature>
<feature type="domain" description="Chitin-binding type-2" evidence="8">
    <location>
        <begin position="260"/>
        <end position="315"/>
    </location>
</feature>
<keyword evidence="9" id="KW-1185">Reference proteome</keyword>
<dbReference type="InterPro" id="IPR002557">
    <property type="entry name" value="Chitin-bd_dom"/>
</dbReference>
<evidence type="ECO:0000256" key="7">
    <source>
        <dbReference type="SAM" id="SignalP"/>
    </source>
</evidence>
<sequence length="327" mass="35134">MELKKVLNVVVFSWVCSLALGRSFDFDPCAPVCEEGTYNVPHPKDCTLYYVCANKQAILHQCRDGLYFSPKFDTCNQPIDAGCTANPNYVCTGVASTTNFPTTTWGSTTQFVSETSGGFTSPSVELTTTQDVETTSEEQETTLYSTTSPPETTTEEGPTTWVEVSTISTTEVETSTTDVTTTEDEDTTTEGETTVTVGQETTSDEPTTTSGETSRPPTTEIETTAEAWSTAGPTTTSAGTTDKTSNQPQTTTTTKPEVCIPPCPYPNAIYADPKSCIHYFQCSNNVPIKRTCSEGLEFNPKLHVCDFPSNFVCTSGPDAPCVAGPSP</sequence>
<dbReference type="RefSeq" id="XP_018022211.1">
    <property type="nucleotide sequence ID" value="XM_018166722.2"/>
</dbReference>
<evidence type="ECO:0000313" key="10">
    <source>
        <dbReference type="RefSeq" id="XP_018022211.1"/>
    </source>
</evidence>
<feature type="compositionally biased region" description="Low complexity" evidence="6">
    <location>
        <begin position="218"/>
        <end position="254"/>
    </location>
</feature>
<keyword evidence="1" id="KW-0147">Chitin-binding</keyword>
<accession>A0A8B7PAJ2</accession>
<dbReference type="PANTHER" id="PTHR23301">
    <property type="entry name" value="CHITIN BINDING PERITROPHIN-A"/>
    <property type="match status" value="1"/>
</dbReference>
<dbReference type="InterPro" id="IPR051940">
    <property type="entry name" value="Chitin_bind-dev_reg"/>
</dbReference>
<evidence type="ECO:0000313" key="9">
    <source>
        <dbReference type="Proteomes" id="UP000694843"/>
    </source>
</evidence>
<evidence type="ECO:0000256" key="5">
    <source>
        <dbReference type="ARBA" id="ARBA00023180"/>
    </source>
</evidence>
<evidence type="ECO:0000256" key="2">
    <source>
        <dbReference type="ARBA" id="ARBA00022729"/>
    </source>
</evidence>
<dbReference type="SUPFAM" id="SSF57625">
    <property type="entry name" value="Invertebrate chitin-binding proteins"/>
    <property type="match status" value="2"/>
</dbReference>
<keyword evidence="3" id="KW-0677">Repeat</keyword>
<dbReference type="Gene3D" id="2.170.140.10">
    <property type="entry name" value="Chitin binding domain"/>
    <property type="match status" value="2"/>
</dbReference>
<dbReference type="SMART" id="SM00494">
    <property type="entry name" value="ChtBD2"/>
    <property type="match status" value="2"/>
</dbReference>
<dbReference type="GeneID" id="108678340"/>
<protein>
    <submittedName>
        <fullName evidence="10">Salivary glue protein Sgs-3-like</fullName>
    </submittedName>
</protein>
<dbReference type="Proteomes" id="UP000694843">
    <property type="component" value="Unplaced"/>
</dbReference>
<feature type="compositionally biased region" description="Polar residues" evidence="6">
    <location>
        <begin position="114"/>
        <end position="133"/>
    </location>
</feature>
<dbReference type="AlphaFoldDB" id="A0A8B7PAJ2"/>
<gene>
    <name evidence="10" type="primary">LOC108678340</name>
</gene>
<feature type="region of interest" description="Disordered" evidence="6">
    <location>
        <begin position="114"/>
        <end position="254"/>
    </location>
</feature>
<dbReference type="Pfam" id="PF01607">
    <property type="entry name" value="CBM_14"/>
    <property type="match status" value="2"/>
</dbReference>
<dbReference type="PROSITE" id="PS50940">
    <property type="entry name" value="CHIT_BIND_II"/>
    <property type="match status" value="2"/>
</dbReference>
<organism evidence="9 10">
    <name type="scientific">Hyalella azteca</name>
    <name type="common">Amphipod</name>
    <dbReference type="NCBI Taxonomy" id="294128"/>
    <lineage>
        <taxon>Eukaryota</taxon>
        <taxon>Metazoa</taxon>
        <taxon>Ecdysozoa</taxon>
        <taxon>Arthropoda</taxon>
        <taxon>Crustacea</taxon>
        <taxon>Multicrustacea</taxon>
        <taxon>Malacostraca</taxon>
        <taxon>Eumalacostraca</taxon>
        <taxon>Peracarida</taxon>
        <taxon>Amphipoda</taxon>
        <taxon>Senticaudata</taxon>
        <taxon>Talitrida</taxon>
        <taxon>Talitroidea</taxon>
        <taxon>Hyalellidae</taxon>
        <taxon>Hyalella</taxon>
    </lineage>
</organism>
<dbReference type="InterPro" id="IPR036508">
    <property type="entry name" value="Chitin-bd_dom_sf"/>
</dbReference>
<dbReference type="GO" id="GO:0008061">
    <property type="term" value="F:chitin binding"/>
    <property type="evidence" value="ECO:0007669"/>
    <property type="project" value="UniProtKB-KW"/>
</dbReference>
<evidence type="ECO:0000256" key="6">
    <source>
        <dbReference type="SAM" id="MobiDB-lite"/>
    </source>
</evidence>
<dbReference type="OrthoDB" id="6350983at2759"/>
<keyword evidence="4" id="KW-1015">Disulfide bond</keyword>
<dbReference type="PANTHER" id="PTHR23301:SF0">
    <property type="entry name" value="CHITIN-BINDING TYPE-2 DOMAIN-CONTAINING PROTEIN-RELATED"/>
    <property type="match status" value="1"/>
</dbReference>
<evidence type="ECO:0000256" key="4">
    <source>
        <dbReference type="ARBA" id="ARBA00023157"/>
    </source>
</evidence>
<dbReference type="GO" id="GO:0005576">
    <property type="term" value="C:extracellular region"/>
    <property type="evidence" value="ECO:0007669"/>
    <property type="project" value="InterPro"/>
</dbReference>
<feature type="chain" id="PRO_5034553821" evidence="7">
    <location>
        <begin position="22"/>
        <end position="327"/>
    </location>
</feature>
<keyword evidence="5" id="KW-0325">Glycoprotein</keyword>
<feature type="signal peptide" evidence="7">
    <location>
        <begin position="1"/>
        <end position="21"/>
    </location>
</feature>